<comment type="similarity">
    <text evidence="1 2">Belongs to the dTDP-4-dehydrorhamnose reductase family.</text>
</comment>
<keyword evidence="2" id="KW-0560">Oxidoreductase</keyword>
<dbReference type="PANTHER" id="PTHR10491">
    <property type="entry name" value="DTDP-4-DEHYDRORHAMNOSE REDUCTASE"/>
    <property type="match status" value="1"/>
</dbReference>
<dbReference type="GO" id="GO:0008831">
    <property type="term" value="F:dTDP-4-dehydrorhamnose reductase activity"/>
    <property type="evidence" value="ECO:0007669"/>
    <property type="project" value="UniProtKB-EC"/>
</dbReference>
<dbReference type="AlphaFoldDB" id="A0A0G0LV49"/>
<name>A0A0G0LV49_9BACT</name>
<protein>
    <recommendedName>
        <fullName evidence="2">dTDP-4-dehydrorhamnose reductase</fullName>
        <ecNumber evidence="2">1.1.1.133</ecNumber>
    </recommendedName>
</protein>
<evidence type="ECO:0000313" key="5">
    <source>
        <dbReference type="Proteomes" id="UP000034774"/>
    </source>
</evidence>
<keyword evidence="2" id="KW-0521">NADP</keyword>
<evidence type="ECO:0000256" key="1">
    <source>
        <dbReference type="ARBA" id="ARBA00010944"/>
    </source>
</evidence>
<dbReference type="EC" id="1.1.1.133" evidence="2"/>
<sequence>MKKVLIIGGTGMVASRFVDLAKDKLEIVSVDEKTLDIIDNTAVEKYFTKNKFDAVINFAAFTNVDAAEKETGDETGLTYRLNVLGPKNLAEYCNDNNTFLVHISTDFVFPGTEEEPGPYDEDARLPETPVGIGWYGWTKNRAELMIQNTSTNYAIVRYGYPFRAAPFDLKKDWARNLINLYNEQKLYPMFTDQVQSVLFVDDLVEPLVKIINEEISGIFHVASSDMTTPHEIGLYLLGKYTGKPVELQKGSMGEFLKAPGRTPRPRLGGLKTLKTQNILNLKFKTWRAMVDEFVSQLNT</sequence>
<dbReference type="InterPro" id="IPR005913">
    <property type="entry name" value="dTDP_dehydrorham_reduct"/>
</dbReference>
<comment type="pathway">
    <text evidence="2">Carbohydrate biosynthesis; dTDP-L-rhamnose biosynthesis.</text>
</comment>
<dbReference type="Proteomes" id="UP000034774">
    <property type="component" value="Unassembled WGS sequence"/>
</dbReference>
<proteinExistence type="inferred from homology"/>
<feature type="domain" description="RmlD-like substrate binding" evidence="3">
    <location>
        <begin position="3"/>
        <end position="297"/>
    </location>
</feature>
<dbReference type="GO" id="GO:0019305">
    <property type="term" value="P:dTDP-rhamnose biosynthetic process"/>
    <property type="evidence" value="ECO:0007669"/>
    <property type="project" value="UniProtKB-UniPathway"/>
</dbReference>
<dbReference type="Pfam" id="PF04321">
    <property type="entry name" value="RmlD_sub_bind"/>
    <property type="match status" value="1"/>
</dbReference>
<dbReference type="PANTHER" id="PTHR10491:SF4">
    <property type="entry name" value="METHIONINE ADENOSYLTRANSFERASE 2 SUBUNIT BETA"/>
    <property type="match status" value="1"/>
</dbReference>
<dbReference type="UniPathway" id="UPA00124"/>
<accession>A0A0G0LV49</accession>
<dbReference type="InterPro" id="IPR036291">
    <property type="entry name" value="NAD(P)-bd_dom_sf"/>
</dbReference>
<comment type="function">
    <text evidence="2">Catalyzes the reduction of dTDP-6-deoxy-L-lyxo-4-hexulose to yield dTDP-L-rhamnose.</text>
</comment>
<dbReference type="STRING" id="1618572.UT17_C0004G0228"/>
<evidence type="ECO:0000256" key="2">
    <source>
        <dbReference type="RuleBase" id="RU364082"/>
    </source>
</evidence>
<evidence type="ECO:0000259" key="3">
    <source>
        <dbReference type="Pfam" id="PF04321"/>
    </source>
</evidence>
<organism evidence="4 5">
    <name type="scientific">Candidatus Woesebacteria bacterium GW2011_GWB1_39_10</name>
    <dbReference type="NCBI Taxonomy" id="1618572"/>
    <lineage>
        <taxon>Bacteria</taxon>
        <taxon>Candidatus Woeseibacteriota</taxon>
    </lineage>
</organism>
<dbReference type="InterPro" id="IPR029903">
    <property type="entry name" value="RmlD-like-bd"/>
</dbReference>
<dbReference type="EMBL" id="LBVU01000004">
    <property type="protein sequence ID" value="KKQ91880.1"/>
    <property type="molecule type" value="Genomic_DNA"/>
</dbReference>
<evidence type="ECO:0000313" key="4">
    <source>
        <dbReference type="EMBL" id="KKQ91880.1"/>
    </source>
</evidence>
<gene>
    <name evidence="4" type="ORF">UT17_C0004G0228</name>
</gene>
<dbReference type="GO" id="GO:0005829">
    <property type="term" value="C:cytosol"/>
    <property type="evidence" value="ECO:0007669"/>
    <property type="project" value="TreeGrafter"/>
</dbReference>
<dbReference type="SUPFAM" id="SSF51735">
    <property type="entry name" value="NAD(P)-binding Rossmann-fold domains"/>
    <property type="match status" value="1"/>
</dbReference>
<comment type="caution">
    <text evidence="4">The sequence shown here is derived from an EMBL/GenBank/DDBJ whole genome shotgun (WGS) entry which is preliminary data.</text>
</comment>
<dbReference type="Gene3D" id="3.90.25.10">
    <property type="entry name" value="UDP-galactose 4-epimerase, domain 1"/>
    <property type="match status" value="1"/>
</dbReference>
<reference evidence="4 5" key="1">
    <citation type="journal article" date="2015" name="Nature">
        <title>rRNA introns, odd ribosomes, and small enigmatic genomes across a large radiation of phyla.</title>
        <authorList>
            <person name="Brown C.T."/>
            <person name="Hug L.A."/>
            <person name="Thomas B.C."/>
            <person name="Sharon I."/>
            <person name="Castelle C.J."/>
            <person name="Singh A."/>
            <person name="Wilkins M.J."/>
            <person name="Williams K.H."/>
            <person name="Banfield J.F."/>
        </authorList>
    </citation>
    <scope>NUCLEOTIDE SEQUENCE [LARGE SCALE GENOMIC DNA]</scope>
</reference>
<dbReference type="Gene3D" id="3.40.50.720">
    <property type="entry name" value="NAD(P)-binding Rossmann-like Domain"/>
    <property type="match status" value="1"/>
</dbReference>